<sequence length="154" mass="17785">MPDAPLTFPILCLIAAFLFTVLRNLNECRRVLLTCYNTLRQSYARFKDRIFRRWSRRRESTDRDNESTLHYELIDHPDINEGSSDSASESYVENESPSADEHVQRVHGEDEDGWIDILVDKCVQRIKQHYEAGTGPETYESARGNLVSTEASTE</sequence>
<feature type="compositionally biased region" description="Basic and acidic residues" evidence="1">
    <location>
        <begin position="57"/>
        <end position="79"/>
    </location>
</feature>
<feature type="region of interest" description="Disordered" evidence="1">
    <location>
        <begin position="57"/>
        <end position="107"/>
    </location>
</feature>
<evidence type="ECO:0000256" key="1">
    <source>
        <dbReference type="SAM" id="MobiDB-lite"/>
    </source>
</evidence>
<evidence type="ECO:0000313" key="3">
    <source>
        <dbReference type="EMBL" id="OQE23824.1"/>
    </source>
</evidence>
<dbReference type="OrthoDB" id="1888931at2759"/>
<dbReference type="EMBL" id="MLKD01000008">
    <property type="protein sequence ID" value="OQE23824.1"/>
    <property type="molecule type" value="Genomic_DNA"/>
</dbReference>
<evidence type="ECO:0000313" key="4">
    <source>
        <dbReference type="Proteomes" id="UP000191285"/>
    </source>
</evidence>
<proteinExistence type="predicted"/>
<name>A0A1V6TCS0_9EURO</name>
<keyword evidence="2" id="KW-0812">Transmembrane</keyword>
<keyword evidence="2" id="KW-0472">Membrane</keyword>
<dbReference type="AlphaFoldDB" id="A0A1V6TCS0"/>
<comment type="caution">
    <text evidence="3">The sequence shown here is derived from an EMBL/GenBank/DDBJ whole genome shotgun (WGS) entry which is preliminary data.</text>
</comment>
<keyword evidence="2" id="KW-1133">Transmembrane helix</keyword>
<reference evidence="4" key="1">
    <citation type="journal article" date="2017" name="Nat. Microbiol.">
        <title>Global analysis of biosynthetic gene clusters reveals vast potential of secondary metabolite production in Penicillium species.</title>
        <authorList>
            <person name="Nielsen J.C."/>
            <person name="Grijseels S."/>
            <person name="Prigent S."/>
            <person name="Ji B."/>
            <person name="Dainat J."/>
            <person name="Nielsen K.F."/>
            <person name="Frisvad J.C."/>
            <person name="Workman M."/>
            <person name="Nielsen J."/>
        </authorList>
    </citation>
    <scope>NUCLEOTIDE SEQUENCE [LARGE SCALE GENOMIC DNA]</scope>
    <source>
        <strain evidence="4">IBT 24891</strain>
    </source>
</reference>
<organism evidence="3 4">
    <name type="scientific">Penicillium steckii</name>
    <dbReference type="NCBI Taxonomy" id="303698"/>
    <lineage>
        <taxon>Eukaryota</taxon>
        <taxon>Fungi</taxon>
        <taxon>Dikarya</taxon>
        <taxon>Ascomycota</taxon>
        <taxon>Pezizomycotina</taxon>
        <taxon>Eurotiomycetes</taxon>
        <taxon>Eurotiomycetidae</taxon>
        <taxon>Eurotiales</taxon>
        <taxon>Aspergillaceae</taxon>
        <taxon>Penicillium</taxon>
    </lineage>
</organism>
<feature type="transmembrane region" description="Helical" evidence="2">
    <location>
        <begin position="6"/>
        <end position="22"/>
    </location>
</feature>
<evidence type="ECO:0000256" key="2">
    <source>
        <dbReference type="SAM" id="Phobius"/>
    </source>
</evidence>
<dbReference type="Proteomes" id="UP000191285">
    <property type="component" value="Unassembled WGS sequence"/>
</dbReference>
<feature type="region of interest" description="Disordered" evidence="1">
    <location>
        <begin position="130"/>
        <end position="154"/>
    </location>
</feature>
<accession>A0A1V6TCS0</accession>
<gene>
    <name evidence="3" type="ORF">PENSTE_c008G09260</name>
</gene>
<keyword evidence="4" id="KW-1185">Reference proteome</keyword>
<protein>
    <submittedName>
        <fullName evidence="3">Uncharacterized protein</fullName>
    </submittedName>
</protein>
<feature type="compositionally biased region" description="Polar residues" evidence="1">
    <location>
        <begin position="81"/>
        <end position="97"/>
    </location>
</feature>